<comment type="caution">
    <text evidence="4">The sequence shown here is derived from an EMBL/GenBank/DDBJ whole genome shotgun (WGS) entry which is preliminary data.</text>
</comment>
<feature type="domain" description="AMP-dependent synthetase/ligase" evidence="3">
    <location>
        <begin position="49"/>
        <end position="195"/>
    </location>
</feature>
<accession>A0A2T0WJV1</accession>
<dbReference type="EMBL" id="PVTR01000007">
    <property type="protein sequence ID" value="PRY86945.1"/>
    <property type="molecule type" value="Genomic_DNA"/>
</dbReference>
<protein>
    <submittedName>
        <fullName evidence="4">O-succinylbenzoic acid--CoA ligase</fullName>
    </submittedName>
</protein>
<dbReference type="SUPFAM" id="SSF56801">
    <property type="entry name" value="Acetyl-CoA synthetase-like"/>
    <property type="match status" value="1"/>
</dbReference>
<comment type="similarity">
    <text evidence="1">Belongs to the ATP-dependent AMP-binding enzyme family.</text>
</comment>
<dbReference type="Gene3D" id="3.30.300.30">
    <property type="match status" value="1"/>
</dbReference>
<dbReference type="InterPro" id="IPR042099">
    <property type="entry name" value="ANL_N_sf"/>
</dbReference>
<dbReference type="AlphaFoldDB" id="A0A2T0WJV1"/>
<dbReference type="Pfam" id="PF00501">
    <property type="entry name" value="AMP-binding"/>
    <property type="match status" value="1"/>
</dbReference>
<keyword evidence="2 4" id="KW-0436">Ligase</keyword>
<dbReference type="Gene3D" id="3.40.50.12780">
    <property type="entry name" value="N-terminal domain of ligase-like"/>
    <property type="match status" value="1"/>
</dbReference>
<dbReference type="GO" id="GO:0006631">
    <property type="term" value="P:fatty acid metabolic process"/>
    <property type="evidence" value="ECO:0007669"/>
    <property type="project" value="TreeGrafter"/>
</dbReference>
<dbReference type="RefSeq" id="WP_106133979.1">
    <property type="nucleotide sequence ID" value="NZ_PVTR01000007.1"/>
</dbReference>
<evidence type="ECO:0000259" key="3">
    <source>
        <dbReference type="Pfam" id="PF00501"/>
    </source>
</evidence>
<organism evidence="4 5">
    <name type="scientific">Mongoliibacter ruber</name>
    <dbReference type="NCBI Taxonomy" id="1750599"/>
    <lineage>
        <taxon>Bacteria</taxon>
        <taxon>Pseudomonadati</taxon>
        <taxon>Bacteroidota</taxon>
        <taxon>Cytophagia</taxon>
        <taxon>Cytophagales</taxon>
        <taxon>Cyclobacteriaceae</taxon>
        <taxon>Mongoliibacter</taxon>
    </lineage>
</organism>
<evidence type="ECO:0000256" key="1">
    <source>
        <dbReference type="ARBA" id="ARBA00006432"/>
    </source>
</evidence>
<dbReference type="OrthoDB" id="8870348at2"/>
<evidence type="ECO:0000313" key="5">
    <source>
        <dbReference type="Proteomes" id="UP000238157"/>
    </source>
</evidence>
<gene>
    <name evidence="4" type="ORF">CLW00_10713</name>
</gene>
<dbReference type="PANTHER" id="PTHR43201:SF5">
    <property type="entry name" value="MEDIUM-CHAIN ACYL-COA LIGASE ACSF2, MITOCHONDRIAL"/>
    <property type="match status" value="1"/>
</dbReference>
<evidence type="ECO:0000256" key="2">
    <source>
        <dbReference type="ARBA" id="ARBA00022598"/>
    </source>
</evidence>
<dbReference type="InterPro" id="IPR045851">
    <property type="entry name" value="AMP-bd_C_sf"/>
</dbReference>
<dbReference type="Proteomes" id="UP000238157">
    <property type="component" value="Unassembled WGS sequence"/>
</dbReference>
<dbReference type="PANTHER" id="PTHR43201">
    <property type="entry name" value="ACYL-COA SYNTHETASE"/>
    <property type="match status" value="1"/>
</dbReference>
<keyword evidence="5" id="KW-1185">Reference proteome</keyword>
<reference evidence="4 5" key="1">
    <citation type="submission" date="2018-03" db="EMBL/GenBank/DDBJ databases">
        <title>Genomic Encyclopedia of Archaeal and Bacterial Type Strains, Phase II (KMG-II): from individual species to whole genera.</title>
        <authorList>
            <person name="Goeker M."/>
        </authorList>
    </citation>
    <scope>NUCLEOTIDE SEQUENCE [LARGE SCALE GENOMIC DNA]</scope>
    <source>
        <strain evidence="4 5">DSM 27929</strain>
    </source>
</reference>
<proteinExistence type="inferred from homology"/>
<dbReference type="GO" id="GO:0031956">
    <property type="term" value="F:medium-chain fatty acid-CoA ligase activity"/>
    <property type="evidence" value="ECO:0007669"/>
    <property type="project" value="TreeGrafter"/>
</dbReference>
<sequence length="358" mass="40519">MGNFILEKRAYTFNQIKNGQWEETDHYYHQALTFCQLWLKGHDGFEISTSGSTGKPKTILVKRNQMKASASATGAYFKIEQNSSILCCLNTWMIAGKMMLVRGMEWDANVYLLKANSDPLSENWLTFPLDFVAMVPLQVQASINNPISLQKLKQIKNLIIGGAPSGQNLIGSLKQLEINAYQTFGMTETVSHIALASLLKNDLIYETLPGVVIGVDDKDKLWVQGPMSDQKKLQTNDIVEILNDSQFKWLGRADFVINSGGVKVYPETMEEKIQGMVFEYFGATSYFIYGLPDERLGQKVVLVIEGVQKDGFELETFLTSLQKYVNRFHLPKEVFFLPKFEYTASGKTNRLETIKMII</sequence>
<evidence type="ECO:0000313" key="4">
    <source>
        <dbReference type="EMBL" id="PRY86945.1"/>
    </source>
</evidence>
<name>A0A2T0WJV1_9BACT</name>
<dbReference type="InterPro" id="IPR000873">
    <property type="entry name" value="AMP-dep_synth/lig_dom"/>
</dbReference>